<keyword evidence="3 7" id="KW-0418">Kinase</keyword>
<evidence type="ECO:0000313" key="7">
    <source>
        <dbReference type="EMBL" id="MFC4589368.1"/>
    </source>
</evidence>
<evidence type="ECO:0000256" key="3">
    <source>
        <dbReference type="ARBA" id="ARBA00022777"/>
    </source>
</evidence>
<feature type="compositionally biased region" description="Low complexity" evidence="5">
    <location>
        <begin position="362"/>
        <end position="390"/>
    </location>
</feature>
<dbReference type="PANTHER" id="PTHR43289">
    <property type="entry name" value="MITOGEN-ACTIVATED PROTEIN KINASE KINASE KINASE 20-RELATED"/>
    <property type="match status" value="1"/>
</dbReference>
<sequence length="677" mass="68104">MPDPRPLRPNDPDRLGGYRLIALLGEGSRTTTYLAEPLAPPATGKPSGRSGLTAPNPSDRSAPAAPNPSDRSAPAAGEPSTRPTPHPSSPSAGEPSTRATPHSSDPPGPAAGEPSTRAATHTSDRSGPAAGEPSTRAEVTAPRSSGRSDLRDGEPAGGSGGYVVLTSLRAELPAGGRAERRFVTKLTSASMVVQSGTARVLDIGLGIGRPFVVSEYVQGDSLRDLVARHGPLNEKSLLSLASATAAALAAVHRAGIVHRDLHPGNVLLGPAGTHVVDFSVSTALDACRPPIDNRNDKSSTDHILGTHAQGSHGAMSVPGFMPPEQLGGGELGPPADIFAWAATLVFAATGRPPADGSGGSPAGFAGTSRISTSEGSPYGVPSGPSEGSSGKRPFGEGWRVRFGGAQRVRFGGAWRVRFGGGILGAVRRRFPARKTDLSVLPAALLPLVRAALDEDPARRPTAADALQTLLQLQELLTARTQERSTIPGITSITPDTTSTATGDTTPSTTGGTTSSATGDPPAPDSGTSSPGVPSSPDGATRSDAAASADIPPEGDDFAVPGTTAPAERGGSASQKGVSVLGEAGAEDRDVVPGGGGSSVVAWPVEAVRSIISVEMPQDRLGRTPTPGFRRAWVMAGLAAAAGAAVAALLSAALPTPAPLPSSPSVTTPTSPQSSGPP</sequence>
<evidence type="ECO:0000256" key="4">
    <source>
        <dbReference type="ARBA" id="ARBA00022840"/>
    </source>
</evidence>
<evidence type="ECO:0000256" key="2">
    <source>
        <dbReference type="ARBA" id="ARBA00022741"/>
    </source>
</evidence>
<feature type="region of interest" description="Disordered" evidence="5">
    <location>
        <begin position="352"/>
        <end position="393"/>
    </location>
</feature>
<comment type="caution">
    <text evidence="7">The sequence shown here is derived from an EMBL/GenBank/DDBJ whole genome shotgun (WGS) entry which is preliminary data.</text>
</comment>
<evidence type="ECO:0000313" key="8">
    <source>
        <dbReference type="Proteomes" id="UP001595891"/>
    </source>
</evidence>
<dbReference type="InterPro" id="IPR011009">
    <property type="entry name" value="Kinase-like_dom_sf"/>
</dbReference>
<dbReference type="SUPFAM" id="SSF56112">
    <property type="entry name" value="Protein kinase-like (PK-like)"/>
    <property type="match status" value="1"/>
</dbReference>
<dbReference type="Pfam" id="PF00069">
    <property type="entry name" value="Pkinase"/>
    <property type="match status" value="1"/>
</dbReference>
<accession>A0ABV9EIT5</accession>
<evidence type="ECO:0000259" key="6">
    <source>
        <dbReference type="PROSITE" id="PS50011"/>
    </source>
</evidence>
<dbReference type="Gene3D" id="1.10.510.10">
    <property type="entry name" value="Transferase(Phosphotransferase) domain 1"/>
    <property type="match status" value="1"/>
</dbReference>
<feature type="region of interest" description="Disordered" evidence="5">
    <location>
        <begin position="32"/>
        <end position="161"/>
    </location>
</feature>
<feature type="compositionally biased region" description="Low complexity" evidence="5">
    <location>
        <begin position="481"/>
        <end position="538"/>
    </location>
</feature>
<feature type="region of interest" description="Disordered" evidence="5">
    <location>
        <begin position="481"/>
        <end position="576"/>
    </location>
</feature>
<dbReference type="PROSITE" id="PS50011">
    <property type="entry name" value="PROTEIN_KINASE_DOM"/>
    <property type="match status" value="1"/>
</dbReference>
<dbReference type="GO" id="GO:0016301">
    <property type="term" value="F:kinase activity"/>
    <property type="evidence" value="ECO:0007669"/>
    <property type="project" value="UniProtKB-KW"/>
</dbReference>
<feature type="region of interest" description="Disordered" evidence="5">
    <location>
        <begin position="655"/>
        <end position="677"/>
    </location>
</feature>
<gene>
    <name evidence="7" type="ORF">ACFO8L_24980</name>
</gene>
<keyword evidence="1" id="KW-0808">Transferase</keyword>
<evidence type="ECO:0000256" key="1">
    <source>
        <dbReference type="ARBA" id="ARBA00022679"/>
    </source>
</evidence>
<dbReference type="RefSeq" id="WP_262844183.1">
    <property type="nucleotide sequence ID" value="NZ_JANZYP010000026.1"/>
</dbReference>
<proteinExistence type="predicted"/>
<organism evidence="7 8">
    <name type="scientific">Sphaerisporangium corydalis</name>
    <dbReference type="NCBI Taxonomy" id="1441875"/>
    <lineage>
        <taxon>Bacteria</taxon>
        <taxon>Bacillati</taxon>
        <taxon>Actinomycetota</taxon>
        <taxon>Actinomycetes</taxon>
        <taxon>Streptosporangiales</taxon>
        <taxon>Streptosporangiaceae</taxon>
        <taxon>Sphaerisporangium</taxon>
    </lineage>
</organism>
<keyword evidence="2" id="KW-0547">Nucleotide-binding</keyword>
<evidence type="ECO:0000256" key="5">
    <source>
        <dbReference type="SAM" id="MobiDB-lite"/>
    </source>
</evidence>
<feature type="domain" description="Protein kinase" evidence="6">
    <location>
        <begin position="18"/>
        <end position="476"/>
    </location>
</feature>
<feature type="compositionally biased region" description="Low complexity" evidence="5">
    <location>
        <begin position="662"/>
        <end position="677"/>
    </location>
</feature>
<keyword evidence="4" id="KW-0067">ATP-binding</keyword>
<dbReference type="InterPro" id="IPR000719">
    <property type="entry name" value="Prot_kinase_dom"/>
</dbReference>
<dbReference type="SMART" id="SM00220">
    <property type="entry name" value="S_TKc"/>
    <property type="match status" value="1"/>
</dbReference>
<protein>
    <submittedName>
        <fullName evidence="7">Protein kinase</fullName>
    </submittedName>
</protein>
<dbReference type="EMBL" id="JBHSFN010000016">
    <property type="protein sequence ID" value="MFC4589368.1"/>
    <property type="molecule type" value="Genomic_DNA"/>
</dbReference>
<dbReference type="Proteomes" id="UP001595891">
    <property type="component" value="Unassembled WGS sequence"/>
</dbReference>
<keyword evidence="8" id="KW-1185">Reference proteome</keyword>
<name>A0ABV9EIT5_9ACTN</name>
<dbReference type="PANTHER" id="PTHR43289:SF34">
    <property type="entry name" value="SERINE_THREONINE-PROTEIN KINASE YBDM-RELATED"/>
    <property type="match status" value="1"/>
</dbReference>
<reference evidence="8" key="1">
    <citation type="journal article" date="2019" name="Int. J. Syst. Evol. Microbiol.">
        <title>The Global Catalogue of Microorganisms (GCM) 10K type strain sequencing project: providing services to taxonomists for standard genome sequencing and annotation.</title>
        <authorList>
            <consortium name="The Broad Institute Genomics Platform"/>
            <consortium name="The Broad Institute Genome Sequencing Center for Infectious Disease"/>
            <person name="Wu L."/>
            <person name="Ma J."/>
        </authorList>
    </citation>
    <scope>NUCLEOTIDE SEQUENCE [LARGE SCALE GENOMIC DNA]</scope>
    <source>
        <strain evidence="8">CCUG 49560</strain>
    </source>
</reference>